<evidence type="ECO:0000313" key="2">
    <source>
        <dbReference type="EMBL" id="SCG72777.1"/>
    </source>
</evidence>
<name>A0A1C5JQI9_9ACTN</name>
<dbReference type="InterPro" id="IPR000182">
    <property type="entry name" value="GNAT_dom"/>
</dbReference>
<dbReference type="Gene3D" id="3.40.630.30">
    <property type="match status" value="1"/>
</dbReference>
<dbReference type="AlphaFoldDB" id="A0A1C5JQI9"/>
<feature type="domain" description="N-acetyltransferase" evidence="1">
    <location>
        <begin position="116"/>
        <end position="282"/>
    </location>
</feature>
<keyword evidence="2" id="KW-0808">Transferase</keyword>
<dbReference type="Pfam" id="PF13302">
    <property type="entry name" value="Acetyltransf_3"/>
    <property type="match status" value="1"/>
</dbReference>
<evidence type="ECO:0000259" key="1">
    <source>
        <dbReference type="PROSITE" id="PS51186"/>
    </source>
</evidence>
<dbReference type="PROSITE" id="PS51186">
    <property type="entry name" value="GNAT"/>
    <property type="match status" value="1"/>
</dbReference>
<proteinExistence type="predicted"/>
<dbReference type="InterPro" id="IPR016181">
    <property type="entry name" value="Acyl_CoA_acyltransferase"/>
</dbReference>
<accession>A0A1C5JQI9</accession>
<dbReference type="GO" id="GO:0016747">
    <property type="term" value="F:acyltransferase activity, transferring groups other than amino-acyl groups"/>
    <property type="evidence" value="ECO:0007669"/>
    <property type="project" value="InterPro"/>
</dbReference>
<dbReference type="PANTHER" id="PTHR43792:SF16">
    <property type="entry name" value="N-ACETYLTRANSFERASE DOMAIN-CONTAINING PROTEIN"/>
    <property type="match status" value="1"/>
</dbReference>
<protein>
    <submittedName>
        <fullName evidence="2">Protein N-acetyltransferase, RimJ/RimL family</fullName>
    </submittedName>
</protein>
<dbReference type="PANTHER" id="PTHR43792">
    <property type="entry name" value="GNAT FAMILY, PUTATIVE (AFU_ORTHOLOGUE AFUA_3G00765)-RELATED-RELATED"/>
    <property type="match status" value="1"/>
</dbReference>
<evidence type="ECO:0000313" key="3">
    <source>
        <dbReference type="Proteomes" id="UP000198221"/>
    </source>
</evidence>
<dbReference type="EMBL" id="LT607754">
    <property type="protein sequence ID" value="SCG72777.1"/>
    <property type="molecule type" value="Genomic_DNA"/>
</dbReference>
<dbReference type="Proteomes" id="UP000198221">
    <property type="component" value="Chromosome I"/>
</dbReference>
<organism evidence="2 3">
    <name type="scientific">Micromonospora inositola</name>
    <dbReference type="NCBI Taxonomy" id="47865"/>
    <lineage>
        <taxon>Bacteria</taxon>
        <taxon>Bacillati</taxon>
        <taxon>Actinomycetota</taxon>
        <taxon>Actinomycetes</taxon>
        <taxon>Micromonosporales</taxon>
        <taxon>Micromonosporaceae</taxon>
        <taxon>Micromonospora</taxon>
    </lineage>
</organism>
<reference evidence="3" key="1">
    <citation type="submission" date="2016-06" db="EMBL/GenBank/DDBJ databases">
        <authorList>
            <person name="Varghese N."/>
            <person name="Submissions Spin"/>
        </authorList>
    </citation>
    <scope>NUCLEOTIDE SEQUENCE [LARGE SCALE GENOMIC DNA]</scope>
    <source>
        <strain evidence="3">DSM 43819</strain>
    </source>
</reference>
<dbReference type="InterPro" id="IPR051531">
    <property type="entry name" value="N-acetyltransferase"/>
</dbReference>
<sequence>MITLRVVDVPAEAVRVPDGLAQPLLVPGRHVRGPGAAQHDQLGGERAERIRWLITGENGPRGVSVKVIGVEVIAEGLPARIDIPAAEGLACAATAGDTTGMSIELRAAPTSTAPGLLLRPWRGDDADDLLAAYRDPVLRSWTRYPVSTPADARAFLRRSRQGWAADRRFSFAVLELSPDGQRLVANVVLKDVTPGRPYAEVGYWTAAPARGRGVAPRAVTAVTEWAFARFAAGGLTRLELLHQVDNPASCRVAEKSGYAFQEVLPARPPFPRDGHRHVRWRA</sequence>
<dbReference type="RefSeq" id="WP_231929464.1">
    <property type="nucleotide sequence ID" value="NZ_LT607754.1"/>
</dbReference>
<keyword evidence="3" id="KW-1185">Reference proteome</keyword>
<gene>
    <name evidence="2" type="ORF">GA0070613_5158</name>
</gene>
<dbReference type="SUPFAM" id="SSF55729">
    <property type="entry name" value="Acyl-CoA N-acyltransferases (Nat)"/>
    <property type="match status" value="1"/>
</dbReference>